<comment type="similarity">
    <text evidence="8">Belongs to the binding-protein-dependent transport system permease family.</text>
</comment>
<feature type="transmembrane region" description="Helical" evidence="8">
    <location>
        <begin position="261"/>
        <end position="286"/>
    </location>
</feature>
<comment type="subcellular location">
    <subcellularLocation>
        <location evidence="1 8">Cell membrane</location>
        <topology evidence="1 8">Multi-pass membrane protein</topology>
    </subcellularLocation>
</comment>
<feature type="transmembrane region" description="Helical" evidence="8">
    <location>
        <begin position="114"/>
        <end position="134"/>
    </location>
</feature>
<dbReference type="Pfam" id="PF00528">
    <property type="entry name" value="BPD_transp_1"/>
    <property type="match status" value="1"/>
</dbReference>
<keyword evidence="11" id="KW-1185">Reference proteome</keyword>
<evidence type="ECO:0000256" key="8">
    <source>
        <dbReference type="RuleBase" id="RU363032"/>
    </source>
</evidence>
<evidence type="ECO:0000256" key="5">
    <source>
        <dbReference type="ARBA" id="ARBA00022970"/>
    </source>
</evidence>
<feature type="transmembrane region" description="Helical" evidence="8">
    <location>
        <begin position="28"/>
        <end position="50"/>
    </location>
</feature>
<organism evidence="10 11">
    <name type="scientific">Jatrophihabitans cynanchi</name>
    <dbReference type="NCBI Taxonomy" id="2944128"/>
    <lineage>
        <taxon>Bacteria</taxon>
        <taxon>Bacillati</taxon>
        <taxon>Actinomycetota</taxon>
        <taxon>Actinomycetes</taxon>
        <taxon>Jatrophihabitantales</taxon>
        <taxon>Jatrophihabitantaceae</taxon>
        <taxon>Jatrophihabitans</taxon>
    </lineage>
</organism>
<feature type="transmembrane region" description="Helical" evidence="8">
    <location>
        <begin position="78"/>
        <end position="102"/>
    </location>
</feature>
<evidence type="ECO:0000256" key="2">
    <source>
        <dbReference type="ARBA" id="ARBA00022448"/>
    </source>
</evidence>
<dbReference type="PANTHER" id="PTHR30614:SF0">
    <property type="entry name" value="L-CYSTINE TRANSPORT SYSTEM PERMEASE PROTEIN TCYL"/>
    <property type="match status" value="1"/>
</dbReference>
<evidence type="ECO:0000256" key="4">
    <source>
        <dbReference type="ARBA" id="ARBA00022692"/>
    </source>
</evidence>
<keyword evidence="4 8" id="KW-0812">Transmembrane</keyword>
<dbReference type="InterPro" id="IPR010065">
    <property type="entry name" value="AA_ABC_transptr_permease_3TM"/>
</dbReference>
<evidence type="ECO:0000256" key="6">
    <source>
        <dbReference type="ARBA" id="ARBA00022989"/>
    </source>
</evidence>
<evidence type="ECO:0000313" key="11">
    <source>
        <dbReference type="Proteomes" id="UP001164693"/>
    </source>
</evidence>
<dbReference type="CDD" id="cd06261">
    <property type="entry name" value="TM_PBP2"/>
    <property type="match status" value="1"/>
</dbReference>
<sequence>MTHEAPERTGTQAPSRIRAVPVRHPGRWVAAAVLLLLAAMAVHATVFARVQRGKSRQDRFGWQVVGDYFLSKQVLDGLVVTLELTAIAMAIGIAGGVLLAVMRLSQNPIVRWVAWAYIWFFRGTPVLVQLLFWFSLSYVFPTLSLGVPFGPEWVQISANDITPFILAFVGLGLNEAAYMSEIVRAGIISVDEGQSEAAQALGMTRLRTMRRIVLPQAMRVIIPPTGNETISMLKTSSLASVITVTELLYSVQLIYASTYQIVPMLLVASLWYLIVTSVLTAGQYYVERYFGRGSSRAQPPTPLQRFRAMFSTRPMAADLGELPARNAEGAR</sequence>
<evidence type="ECO:0000259" key="9">
    <source>
        <dbReference type="PROSITE" id="PS50928"/>
    </source>
</evidence>
<evidence type="ECO:0000256" key="7">
    <source>
        <dbReference type="ARBA" id="ARBA00023136"/>
    </source>
</evidence>
<feature type="transmembrane region" description="Helical" evidence="8">
    <location>
        <begin position="237"/>
        <end position="255"/>
    </location>
</feature>
<keyword evidence="2 8" id="KW-0813">Transport</keyword>
<dbReference type="Proteomes" id="UP001164693">
    <property type="component" value="Chromosome"/>
</dbReference>
<dbReference type="PROSITE" id="PS50928">
    <property type="entry name" value="ABC_TM1"/>
    <property type="match status" value="1"/>
</dbReference>
<keyword evidence="6 8" id="KW-1133">Transmembrane helix</keyword>
<dbReference type="PANTHER" id="PTHR30614">
    <property type="entry name" value="MEMBRANE COMPONENT OF AMINO ACID ABC TRANSPORTER"/>
    <property type="match status" value="1"/>
</dbReference>
<proteinExistence type="inferred from homology"/>
<dbReference type="SUPFAM" id="SSF161098">
    <property type="entry name" value="MetI-like"/>
    <property type="match status" value="1"/>
</dbReference>
<feature type="domain" description="ABC transmembrane type-1" evidence="9">
    <location>
        <begin position="78"/>
        <end position="283"/>
    </location>
</feature>
<reference evidence="10" key="1">
    <citation type="submission" date="2022-05" db="EMBL/GenBank/DDBJ databases">
        <title>Jatrophihabitans sp. SB3-54 whole genome sequence.</title>
        <authorList>
            <person name="Suh M.K."/>
            <person name="Eom M.K."/>
            <person name="Kim J.S."/>
            <person name="Kim H.S."/>
            <person name="Do H.E."/>
            <person name="Shin Y.K."/>
            <person name="Lee J.-S."/>
        </authorList>
    </citation>
    <scope>NUCLEOTIDE SEQUENCE</scope>
    <source>
        <strain evidence="10">SB3-54</strain>
    </source>
</reference>
<keyword evidence="3" id="KW-1003">Cell membrane</keyword>
<evidence type="ECO:0000256" key="3">
    <source>
        <dbReference type="ARBA" id="ARBA00022475"/>
    </source>
</evidence>
<dbReference type="NCBIfam" id="TIGR01726">
    <property type="entry name" value="HEQRo_perm_3TM"/>
    <property type="match status" value="1"/>
</dbReference>
<dbReference type="RefSeq" id="WP_269442620.1">
    <property type="nucleotide sequence ID" value="NZ_CP097463.1"/>
</dbReference>
<evidence type="ECO:0000256" key="1">
    <source>
        <dbReference type="ARBA" id="ARBA00004651"/>
    </source>
</evidence>
<name>A0ABY7JXP4_9ACTN</name>
<protein>
    <submittedName>
        <fullName evidence="10">Amino acid ABC transporter permease</fullName>
    </submittedName>
</protein>
<dbReference type="Gene3D" id="1.10.3720.10">
    <property type="entry name" value="MetI-like"/>
    <property type="match status" value="1"/>
</dbReference>
<dbReference type="InterPro" id="IPR000515">
    <property type="entry name" value="MetI-like"/>
</dbReference>
<dbReference type="EMBL" id="CP097463">
    <property type="protein sequence ID" value="WAX56092.1"/>
    <property type="molecule type" value="Genomic_DNA"/>
</dbReference>
<evidence type="ECO:0000313" key="10">
    <source>
        <dbReference type="EMBL" id="WAX56092.1"/>
    </source>
</evidence>
<keyword evidence="5" id="KW-0029">Amino-acid transport</keyword>
<dbReference type="InterPro" id="IPR035906">
    <property type="entry name" value="MetI-like_sf"/>
</dbReference>
<keyword evidence="7 8" id="KW-0472">Membrane</keyword>
<dbReference type="InterPro" id="IPR043429">
    <property type="entry name" value="ArtM/GltK/GlnP/TcyL/YhdX-like"/>
</dbReference>
<gene>
    <name evidence="10" type="ORF">M6B22_16325</name>
</gene>
<accession>A0ABY7JXP4</accession>